<evidence type="ECO:0000256" key="1">
    <source>
        <dbReference type="SAM" id="MobiDB-lite"/>
    </source>
</evidence>
<feature type="compositionally biased region" description="Polar residues" evidence="1">
    <location>
        <begin position="238"/>
        <end position="247"/>
    </location>
</feature>
<evidence type="ECO:0008006" key="4">
    <source>
        <dbReference type="Google" id="ProtNLM"/>
    </source>
</evidence>
<feature type="compositionally biased region" description="Low complexity" evidence="1">
    <location>
        <begin position="227"/>
        <end position="237"/>
    </location>
</feature>
<sequence length="498" mass="55622">MVHTEENLSKFNIPHLKSICKEMQIHGFSKLTKLGIIKLILSHSTVNFAIILAPTDTVSDTSIASAHSSMKSEPQDSVAAPATKNITAKKRKLEASSGSVSVKVEPEEYPFPPSSFKQPKVETKRKDLVSIKTEILEATVPSVPTWSSPHISTLSAKEKITAHISGNKNIPTHHITHNHSKENNNFRSSHTMNTVDNEPPLCSSCRPATPVYDLESDGFTIYEPKSRQSMSPSSKSRTYSTPSTSPAPLSEMYERYGPSLSFHKLQEVYRDIPGSDVSRSIPRNQLQYQHPPYHQPHPHYLPFFGQSFETDAIFQAMQNPYDQHAPSESVAPSSAPFFPQHKHASADNRTCAPSPPSFYAQHAYTFADNGTRAPSMQPTFGQTHADVYPSQLSVPSQFTPMHPGSQIDDSHFRPSFNHFDTRAAPLKHLRVLEPLLNTHSPLQHYAPICAFDSNLIQNFVLENEDQVVDRLLDERLVEEDAFQAAMGLVWLKRQGVIQ</sequence>
<dbReference type="EMBL" id="JADNRY010000003">
    <property type="protein sequence ID" value="KAF9077513.1"/>
    <property type="molecule type" value="Genomic_DNA"/>
</dbReference>
<keyword evidence="3" id="KW-1185">Reference proteome</keyword>
<proteinExistence type="predicted"/>
<dbReference type="AlphaFoldDB" id="A0A9P5Q8J3"/>
<protein>
    <recommendedName>
        <fullName evidence="4">Rho termination factor N-terminal domain-containing protein</fullName>
    </recommendedName>
</protein>
<evidence type="ECO:0000313" key="3">
    <source>
        <dbReference type="Proteomes" id="UP000772434"/>
    </source>
</evidence>
<organism evidence="2 3">
    <name type="scientific">Rhodocollybia butyracea</name>
    <dbReference type="NCBI Taxonomy" id="206335"/>
    <lineage>
        <taxon>Eukaryota</taxon>
        <taxon>Fungi</taxon>
        <taxon>Dikarya</taxon>
        <taxon>Basidiomycota</taxon>
        <taxon>Agaricomycotina</taxon>
        <taxon>Agaricomycetes</taxon>
        <taxon>Agaricomycetidae</taxon>
        <taxon>Agaricales</taxon>
        <taxon>Marasmiineae</taxon>
        <taxon>Omphalotaceae</taxon>
        <taxon>Rhodocollybia</taxon>
    </lineage>
</organism>
<dbReference type="OrthoDB" id="3048971at2759"/>
<reference evidence="2" key="1">
    <citation type="submission" date="2020-11" db="EMBL/GenBank/DDBJ databases">
        <authorList>
            <consortium name="DOE Joint Genome Institute"/>
            <person name="Ahrendt S."/>
            <person name="Riley R."/>
            <person name="Andreopoulos W."/>
            <person name="Labutti K."/>
            <person name="Pangilinan J."/>
            <person name="Ruiz-Duenas F.J."/>
            <person name="Barrasa J.M."/>
            <person name="Sanchez-Garcia M."/>
            <person name="Camarero S."/>
            <person name="Miyauchi S."/>
            <person name="Serrano A."/>
            <person name="Linde D."/>
            <person name="Babiker R."/>
            <person name="Drula E."/>
            <person name="Ayuso-Fernandez I."/>
            <person name="Pacheco R."/>
            <person name="Padilla G."/>
            <person name="Ferreira P."/>
            <person name="Barriuso J."/>
            <person name="Kellner H."/>
            <person name="Castanera R."/>
            <person name="Alfaro M."/>
            <person name="Ramirez L."/>
            <person name="Pisabarro A.G."/>
            <person name="Kuo A."/>
            <person name="Tritt A."/>
            <person name="Lipzen A."/>
            <person name="He G."/>
            <person name="Yan M."/>
            <person name="Ng V."/>
            <person name="Cullen D."/>
            <person name="Martin F."/>
            <person name="Rosso M.-N."/>
            <person name="Henrissat B."/>
            <person name="Hibbett D."/>
            <person name="Martinez A.T."/>
            <person name="Grigoriev I.V."/>
        </authorList>
    </citation>
    <scope>NUCLEOTIDE SEQUENCE</scope>
    <source>
        <strain evidence="2">AH 40177</strain>
    </source>
</reference>
<accession>A0A9P5Q8J3</accession>
<feature type="region of interest" description="Disordered" evidence="1">
    <location>
        <begin position="222"/>
        <end position="252"/>
    </location>
</feature>
<dbReference type="Proteomes" id="UP000772434">
    <property type="component" value="Unassembled WGS sequence"/>
</dbReference>
<gene>
    <name evidence="2" type="ORF">BDP27DRAFT_1413229</name>
</gene>
<name>A0A9P5Q8J3_9AGAR</name>
<evidence type="ECO:0000313" key="2">
    <source>
        <dbReference type="EMBL" id="KAF9077513.1"/>
    </source>
</evidence>
<comment type="caution">
    <text evidence="2">The sequence shown here is derived from an EMBL/GenBank/DDBJ whole genome shotgun (WGS) entry which is preliminary data.</text>
</comment>